<evidence type="ECO:0000313" key="2">
    <source>
        <dbReference type="Proteomes" id="UP000288675"/>
    </source>
</evidence>
<dbReference type="AlphaFoldDB" id="A0AAJ3YYB1"/>
<protein>
    <submittedName>
        <fullName evidence="1">Uncharacterized protein</fullName>
    </submittedName>
</protein>
<organism evidence="1 2">
    <name type="scientific">Bacillus glycinifermentans</name>
    <dbReference type="NCBI Taxonomy" id="1664069"/>
    <lineage>
        <taxon>Bacteria</taxon>
        <taxon>Bacillati</taxon>
        <taxon>Bacillota</taxon>
        <taxon>Bacilli</taxon>
        <taxon>Bacillales</taxon>
        <taxon>Bacillaceae</taxon>
        <taxon>Bacillus</taxon>
    </lineage>
</organism>
<dbReference type="GeneID" id="82853120"/>
<proteinExistence type="predicted"/>
<dbReference type="EMBL" id="CP035232">
    <property type="protein sequence ID" value="QAT65318.1"/>
    <property type="molecule type" value="Genomic_DNA"/>
</dbReference>
<dbReference type="KEGG" id="bgy:BGLY_2071"/>
<accession>A0AAJ3YYB1</accession>
<name>A0AAJ3YYB1_9BACI</name>
<reference evidence="1 2" key="1">
    <citation type="submission" date="2019-01" db="EMBL/GenBank/DDBJ databases">
        <title>Genome sequence of Bacillus glycinifermentans SRCM103574.</title>
        <authorList>
            <person name="Kong H.-J."/>
            <person name="Jeong S.-Y."/>
            <person name="Jeong D.-Y."/>
        </authorList>
    </citation>
    <scope>NUCLEOTIDE SEQUENCE [LARGE SCALE GENOMIC DNA]</scope>
    <source>
        <strain evidence="1 2">SRCM103574</strain>
    </source>
</reference>
<sequence>MDKVMEIKQHLEKIEKLEQTLPVFEESDELYLDVLHKIQGEFDEISDLSLAACLELTDRIRETGSSSIKKRIEKIPKMVNEAVKEQVEELKDELKGDNTYEK</sequence>
<dbReference type="RefSeq" id="WP_046132828.1">
    <property type="nucleotide sequence ID" value="NZ_CP035232.1"/>
</dbReference>
<gene>
    <name evidence="1" type="ORF">EQZ20_10550</name>
</gene>
<evidence type="ECO:0000313" key="1">
    <source>
        <dbReference type="EMBL" id="QAT65318.1"/>
    </source>
</evidence>
<dbReference type="Proteomes" id="UP000288675">
    <property type="component" value="Chromosome"/>
</dbReference>